<organism evidence="3 4">
    <name type="scientific">Streptomyces tsukubensis</name>
    <dbReference type="NCBI Taxonomy" id="83656"/>
    <lineage>
        <taxon>Bacteria</taxon>
        <taxon>Bacillati</taxon>
        <taxon>Actinomycetota</taxon>
        <taxon>Actinomycetes</taxon>
        <taxon>Kitasatosporales</taxon>
        <taxon>Streptomycetaceae</taxon>
        <taxon>Streptomyces</taxon>
    </lineage>
</organism>
<keyword evidence="2" id="KW-1133">Transmembrane helix</keyword>
<keyword evidence="4" id="KW-1185">Reference proteome</keyword>
<keyword evidence="2" id="KW-0472">Membrane</keyword>
<evidence type="ECO:0000256" key="2">
    <source>
        <dbReference type="SAM" id="Phobius"/>
    </source>
</evidence>
<keyword evidence="2" id="KW-0812">Transmembrane</keyword>
<feature type="compositionally biased region" description="Low complexity" evidence="1">
    <location>
        <begin position="180"/>
        <end position="191"/>
    </location>
</feature>
<dbReference type="AlphaFoldDB" id="A0A1V4A0E7"/>
<feature type="transmembrane region" description="Helical" evidence="2">
    <location>
        <begin position="117"/>
        <end position="139"/>
    </location>
</feature>
<name>A0A1V4A0E7_9ACTN</name>
<proteinExistence type="predicted"/>
<dbReference type="STRING" id="83656.B1H18_31575"/>
<feature type="region of interest" description="Disordered" evidence="1">
    <location>
        <begin position="175"/>
        <end position="218"/>
    </location>
</feature>
<evidence type="ECO:0008006" key="5">
    <source>
        <dbReference type="Google" id="ProtNLM"/>
    </source>
</evidence>
<dbReference type="OrthoDB" id="2082317at2"/>
<evidence type="ECO:0000313" key="4">
    <source>
        <dbReference type="Proteomes" id="UP000190539"/>
    </source>
</evidence>
<feature type="transmembrane region" description="Helical" evidence="2">
    <location>
        <begin position="32"/>
        <end position="55"/>
    </location>
</feature>
<reference evidence="3 4" key="1">
    <citation type="submission" date="2017-02" db="EMBL/GenBank/DDBJ databases">
        <title>Draft Genome Sequence of Streptomyces tsukubaensis F601, a Producer of the immunosuppressant tacrolimus FK506.</title>
        <authorList>
            <person name="Zong G."/>
            <person name="Zhong C."/>
            <person name="Fu J."/>
            <person name="Qin R."/>
            <person name="Cao G."/>
        </authorList>
    </citation>
    <scope>NUCLEOTIDE SEQUENCE [LARGE SCALE GENOMIC DNA]</scope>
    <source>
        <strain evidence="3 4">F601</strain>
    </source>
</reference>
<dbReference type="EMBL" id="MVFC01000044">
    <property type="protein sequence ID" value="OON72016.1"/>
    <property type="molecule type" value="Genomic_DNA"/>
</dbReference>
<evidence type="ECO:0000313" key="3">
    <source>
        <dbReference type="EMBL" id="OON72016.1"/>
    </source>
</evidence>
<feature type="transmembrane region" description="Helical" evidence="2">
    <location>
        <begin position="151"/>
        <end position="172"/>
    </location>
</feature>
<evidence type="ECO:0000256" key="1">
    <source>
        <dbReference type="SAM" id="MobiDB-lite"/>
    </source>
</evidence>
<feature type="compositionally biased region" description="Basic and acidic residues" evidence="1">
    <location>
        <begin position="195"/>
        <end position="211"/>
    </location>
</feature>
<accession>A0A1V4A0E7</accession>
<sequence>MIVTLVIVCEVAFWVLLAAGLALRYGAHLDRAGAAVLLVEPLLEIVLLVVTAIDLKNGAEPDWKHGLAALYIGYTVAYGHYTVKWLDGYAAHRFGSAPAPVKPPKYGMARARHEGKLWLRTLLAAAVACLLLQLAIRYVGDPAAADPLRGWQFTALRVTAIHGVIALTYLVLPKRGPGKSAEGPGELPEGPGSAGERRPRPFRERRDEERPGPPVTKR</sequence>
<comment type="caution">
    <text evidence="3">The sequence shown here is derived from an EMBL/GenBank/DDBJ whole genome shotgun (WGS) entry which is preliminary data.</text>
</comment>
<dbReference type="Proteomes" id="UP000190539">
    <property type="component" value="Unassembled WGS sequence"/>
</dbReference>
<gene>
    <name evidence="3" type="ORF">B1H18_31575</name>
</gene>
<dbReference type="RefSeq" id="WP_077973903.1">
    <property type="nucleotide sequence ID" value="NZ_CP045178.1"/>
</dbReference>
<protein>
    <recommendedName>
        <fullName evidence="5">Integral membrane protein</fullName>
    </recommendedName>
</protein>